<dbReference type="Proteomes" id="UP001229251">
    <property type="component" value="Unassembled WGS sequence"/>
</dbReference>
<dbReference type="AlphaFoldDB" id="A0AAJ1Q5V7"/>
<reference evidence="8" key="1">
    <citation type="submission" date="2023-05" db="EMBL/GenBank/DDBJ databases">
        <title>Cataloging the Phylogenetic Diversity of Human Bladder Bacteria.</title>
        <authorList>
            <person name="Du J."/>
        </authorList>
    </citation>
    <scope>NUCLEOTIDE SEQUENCE</scope>
    <source>
        <strain evidence="8">UMB1231</strain>
    </source>
</reference>
<dbReference type="SUPFAM" id="SSF51905">
    <property type="entry name" value="FAD/NAD(P)-binding domain"/>
    <property type="match status" value="1"/>
</dbReference>
<feature type="domain" description="FAD/NAD(P)-binding" evidence="7">
    <location>
        <begin position="6"/>
        <end position="290"/>
    </location>
</feature>
<evidence type="ECO:0000256" key="3">
    <source>
        <dbReference type="ARBA" id="ARBA00022827"/>
    </source>
</evidence>
<evidence type="ECO:0000256" key="1">
    <source>
        <dbReference type="ARBA" id="ARBA00011738"/>
    </source>
</evidence>
<keyword evidence="3 6" id="KW-0274">FAD</keyword>
<evidence type="ECO:0000313" key="9">
    <source>
        <dbReference type="Proteomes" id="UP001229251"/>
    </source>
</evidence>
<keyword evidence="5 6" id="KW-0560">Oxidoreductase</keyword>
<comment type="catalytic activity">
    <reaction evidence="6">
        <text>2 reduced [2Fe-2S]-[ferredoxin] + NADP(+) + H(+) = 2 oxidized [2Fe-2S]-[ferredoxin] + NADPH</text>
        <dbReference type="Rhea" id="RHEA:20125"/>
        <dbReference type="Rhea" id="RHEA-COMP:10000"/>
        <dbReference type="Rhea" id="RHEA-COMP:10001"/>
        <dbReference type="ChEBI" id="CHEBI:15378"/>
        <dbReference type="ChEBI" id="CHEBI:33737"/>
        <dbReference type="ChEBI" id="CHEBI:33738"/>
        <dbReference type="ChEBI" id="CHEBI:57783"/>
        <dbReference type="ChEBI" id="CHEBI:58349"/>
        <dbReference type="EC" id="1.18.1.2"/>
    </reaction>
</comment>
<evidence type="ECO:0000256" key="5">
    <source>
        <dbReference type="ARBA" id="ARBA00023002"/>
    </source>
</evidence>
<keyword evidence="2 6" id="KW-0285">Flavoprotein</keyword>
<feature type="binding site" evidence="6">
    <location>
        <position position="35"/>
    </location>
    <ligand>
        <name>FAD</name>
        <dbReference type="ChEBI" id="CHEBI:57692"/>
    </ligand>
</feature>
<proteinExistence type="inferred from homology"/>
<comment type="cofactor">
    <cofactor evidence="6">
        <name>FAD</name>
        <dbReference type="ChEBI" id="CHEBI:57692"/>
    </cofactor>
    <text evidence="6">Binds 1 FAD per subunit.</text>
</comment>
<name>A0AAJ1Q5V7_9LACT</name>
<dbReference type="Pfam" id="PF07992">
    <property type="entry name" value="Pyr_redox_2"/>
    <property type="match status" value="1"/>
</dbReference>
<comment type="caution">
    <text evidence="6">Lacks conserved residue(s) required for the propagation of feature annotation.</text>
</comment>
<dbReference type="PRINTS" id="PR00368">
    <property type="entry name" value="FADPNR"/>
</dbReference>
<dbReference type="Gene3D" id="3.50.50.60">
    <property type="entry name" value="FAD/NAD(P)-binding domain"/>
    <property type="match status" value="2"/>
</dbReference>
<dbReference type="RefSeq" id="WP_070608399.1">
    <property type="nucleotide sequence ID" value="NZ_JASOOE010000020.1"/>
</dbReference>
<dbReference type="GO" id="GO:0050660">
    <property type="term" value="F:flavin adenine dinucleotide binding"/>
    <property type="evidence" value="ECO:0007669"/>
    <property type="project" value="UniProtKB-UniRule"/>
</dbReference>
<feature type="binding site" evidence="6">
    <location>
        <position position="48"/>
    </location>
    <ligand>
        <name>FAD</name>
        <dbReference type="ChEBI" id="CHEBI:57692"/>
    </ligand>
</feature>
<feature type="binding site" evidence="6">
    <location>
        <position position="325"/>
    </location>
    <ligand>
        <name>FAD</name>
        <dbReference type="ChEBI" id="CHEBI:57692"/>
    </ligand>
</feature>
<accession>A0AAJ1Q5V7</accession>
<dbReference type="EC" id="1.18.1.2" evidence="6"/>
<feature type="binding site" evidence="6">
    <location>
        <position position="88"/>
    </location>
    <ligand>
        <name>FAD</name>
        <dbReference type="ChEBI" id="CHEBI:57692"/>
    </ligand>
</feature>
<evidence type="ECO:0000259" key="7">
    <source>
        <dbReference type="Pfam" id="PF07992"/>
    </source>
</evidence>
<evidence type="ECO:0000256" key="4">
    <source>
        <dbReference type="ARBA" id="ARBA00022857"/>
    </source>
</evidence>
<dbReference type="GO" id="GO:0050661">
    <property type="term" value="F:NADP binding"/>
    <property type="evidence" value="ECO:0007669"/>
    <property type="project" value="UniProtKB-UniRule"/>
</dbReference>
<dbReference type="InterPro" id="IPR036188">
    <property type="entry name" value="FAD/NAD-bd_sf"/>
</dbReference>
<dbReference type="GO" id="GO:0004324">
    <property type="term" value="F:ferredoxin-NADP+ reductase activity"/>
    <property type="evidence" value="ECO:0007669"/>
    <property type="project" value="UniProtKB-UniRule"/>
</dbReference>
<comment type="similarity">
    <text evidence="6">Belongs to the ferredoxin--NADP reductase type 2 family.</text>
</comment>
<evidence type="ECO:0000256" key="6">
    <source>
        <dbReference type="HAMAP-Rule" id="MF_01685"/>
    </source>
</evidence>
<protein>
    <recommendedName>
        <fullName evidence="6">Ferredoxin--NADP reductase</fullName>
        <shortName evidence="6">FNR</shortName>
        <shortName evidence="6">Fd-NADP(+) reductase</shortName>
        <ecNumber evidence="6">1.18.1.2</ecNumber>
    </recommendedName>
</protein>
<feature type="binding site" evidence="6">
    <location>
        <position position="122"/>
    </location>
    <ligand>
        <name>FAD</name>
        <dbReference type="ChEBI" id="CHEBI:57692"/>
    </ligand>
</feature>
<dbReference type="PRINTS" id="PR00469">
    <property type="entry name" value="PNDRDTASEII"/>
</dbReference>
<dbReference type="PANTHER" id="PTHR48105">
    <property type="entry name" value="THIOREDOXIN REDUCTASE 1-RELATED-RELATED"/>
    <property type="match status" value="1"/>
</dbReference>
<comment type="caution">
    <text evidence="8">The sequence shown here is derived from an EMBL/GenBank/DDBJ whole genome shotgun (WGS) entry which is preliminary data.</text>
</comment>
<dbReference type="InterPro" id="IPR050097">
    <property type="entry name" value="Ferredoxin-NADP_redctase_2"/>
</dbReference>
<dbReference type="InterPro" id="IPR023753">
    <property type="entry name" value="FAD/NAD-binding_dom"/>
</dbReference>
<dbReference type="EMBL" id="JASOOE010000020">
    <property type="protein sequence ID" value="MDK7188020.1"/>
    <property type="molecule type" value="Genomic_DNA"/>
</dbReference>
<feature type="binding site" evidence="6">
    <location>
        <position position="43"/>
    </location>
    <ligand>
        <name>FAD</name>
        <dbReference type="ChEBI" id="CHEBI:57692"/>
    </ligand>
</feature>
<dbReference type="InterPro" id="IPR022890">
    <property type="entry name" value="Fd--NADP_Rdtase_type_2"/>
</dbReference>
<sequence>MKQEIFDITIIGAGPVGLFTAFYAQMRNAKVKVIDSLEGVGGQPSFLYGEKIIYDIPAYPAIKGKDLGEKLLQQLAHFDTCFCLGEEVQSIKQIESNLYQLQTPKQKHLSRTIIIAAGNGAFQPRKLDLGEAVNFEGKSLHYLVQDPYFFEGQTVAICGGGDSALDWALSLEPICKKIYLIHRRPQFRAMEHTVTLVEQSSIELVTPYLLKSIHTSQQGLPTLNLTKVKGTDEVTLEVDHLIVNYGFTSSIGPIKNWPLEFDRNQILVDGHLETKLPGVFAVGDIAQYPGKVRIIASGFGEAPLAVHYALQRINPDKPILPIHSSSIFEGAYHDTNS</sequence>
<dbReference type="HAMAP" id="MF_01685">
    <property type="entry name" value="FENR2"/>
    <property type="match status" value="1"/>
</dbReference>
<keyword evidence="4 6" id="KW-0521">NADP</keyword>
<comment type="subunit">
    <text evidence="1 6">Homodimer.</text>
</comment>
<evidence type="ECO:0000313" key="8">
    <source>
        <dbReference type="EMBL" id="MDK7188020.1"/>
    </source>
</evidence>
<gene>
    <name evidence="8" type="ORF">QP433_08495</name>
</gene>
<organism evidence="8 9">
    <name type="scientific">Facklamia hominis</name>
    <dbReference type="NCBI Taxonomy" id="178214"/>
    <lineage>
        <taxon>Bacteria</taxon>
        <taxon>Bacillati</taxon>
        <taxon>Bacillota</taxon>
        <taxon>Bacilli</taxon>
        <taxon>Lactobacillales</taxon>
        <taxon>Aerococcaceae</taxon>
        <taxon>Facklamia</taxon>
    </lineage>
</organism>
<feature type="binding site" evidence="6">
    <location>
        <position position="284"/>
    </location>
    <ligand>
        <name>FAD</name>
        <dbReference type="ChEBI" id="CHEBI:57692"/>
    </ligand>
</feature>
<evidence type="ECO:0000256" key="2">
    <source>
        <dbReference type="ARBA" id="ARBA00022630"/>
    </source>
</evidence>